<keyword evidence="1" id="KW-0732">Signal</keyword>
<gene>
    <name evidence="2" type="ORF">CTI12_AA010630</name>
</gene>
<evidence type="ECO:0000313" key="3">
    <source>
        <dbReference type="Proteomes" id="UP000245207"/>
    </source>
</evidence>
<keyword evidence="3" id="KW-1185">Reference proteome</keyword>
<protein>
    <submittedName>
        <fullName evidence="2">RNA-directed DNA polymerase, eukaryota, Reverse transcriptase zinc-binding domain protein</fullName>
    </submittedName>
</protein>
<dbReference type="Proteomes" id="UP000245207">
    <property type="component" value="Unassembled WGS sequence"/>
</dbReference>
<accession>A0A2U1QML2</accession>
<comment type="caution">
    <text evidence="2">The sequence shown here is derived from an EMBL/GenBank/DDBJ whole genome shotgun (WGS) entry which is preliminary data.</text>
</comment>
<dbReference type="STRING" id="35608.A0A2U1QML2"/>
<dbReference type="EMBL" id="PKPP01000029">
    <property type="protein sequence ID" value="PWA99233.1"/>
    <property type="molecule type" value="Genomic_DNA"/>
</dbReference>
<evidence type="ECO:0000313" key="2">
    <source>
        <dbReference type="EMBL" id="PWA99233.1"/>
    </source>
</evidence>
<feature type="chain" id="PRO_5015520856" evidence="1">
    <location>
        <begin position="17"/>
        <end position="162"/>
    </location>
</feature>
<keyword evidence="2" id="KW-0808">Transferase</keyword>
<dbReference type="PANTHER" id="PTHR33116">
    <property type="entry name" value="REVERSE TRANSCRIPTASE ZINC-BINDING DOMAIN-CONTAINING PROTEIN-RELATED-RELATED"/>
    <property type="match status" value="1"/>
</dbReference>
<dbReference type="AlphaFoldDB" id="A0A2U1QML2"/>
<feature type="signal peptide" evidence="1">
    <location>
        <begin position="1"/>
        <end position="16"/>
    </location>
</feature>
<keyword evidence="2" id="KW-0695">RNA-directed DNA polymerase</keyword>
<proteinExistence type="predicted"/>
<sequence length="162" mass="18741">MDNIIWLFNVFYLASGLRINIHKSNVYGIRVSNIDIEGMAQSTGCTTGSLPFTYLGLPIGSSMKRLIHWQSLIDKFESRLSRWKAKLLYICGRSTLHRRKSPIDRSKMNLFVRICRFLSDILTRSSPPAPVYDDLWCLENHQLLDLLKSYSKEDLFGMLHTL</sequence>
<evidence type="ECO:0000256" key="1">
    <source>
        <dbReference type="SAM" id="SignalP"/>
    </source>
</evidence>
<dbReference type="OrthoDB" id="1938625at2759"/>
<organism evidence="2 3">
    <name type="scientific">Artemisia annua</name>
    <name type="common">Sweet wormwood</name>
    <dbReference type="NCBI Taxonomy" id="35608"/>
    <lineage>
        <taxon>Eukaryota</taxon>
        <taxon>Viridiplantae</taxon>
        <taxon>Streptophyta</taxon>
        <taxon>Embryophyta</taxon>
        <taxon>Tracheophyta</taxon>
        <taxon>Spermatophyta</taxon>
        <taxon>Magnoliopsida</taxon>
        <taxon>eudicotyledons</taxon>
        <taxon>Gunneridae</taxon>
        <taxon>Pentapetalae</taxon>
        <taxon>asterids</taxon>
        <taxon>campanulids</taxon>
        <taxon>Asterales</taxon>
        <taxon>Asteraceae</taxon>
        <taxon>Asteroideae</taxon>
        <taxon>Anthemideae</taxon>
        <taxon>Artemisiinae</taxon>
        <taxon>Artemisia</taxon>
    </lineage>
</organism>
<dbReference type="PANTHER" id="PTHR33116:SF78">
    <property type="entry name" value="OS12G0587133 PROTEIN"/>
    <property type="match status" value="1"/>
</dbReference>
<keyword evidence="2" id="KW-0548">Nucleotidyltransferase</keyword>
<name>A0A2U1QML2_ARTAN</name>
<reference evidence="2 3" key="1">
    <citation type="journal article" date="2018" name="Mol. Plant">
        <title>The genome of Artemisia annua provides insight into the evolution of Asteraceae family and artemisinin biosynthesis.</title>
        <authorList>
            <person name="Shen Q."/>
            <person name="Zhang L."/>
            <person name="Liao Z."/>
            <person name="Wang S."/>
            <person name="Yan T."/>
            <person name="Shi P."/>
            <person name="Liu M."/>
            <person name="Fu X."/>
            <person name="Pan Q."/>
            <person name="Wang Y."/>
            <person name="Lv Z."/>
            <person name="Lu X."/>
            <person name="Zhang F."/>
            <person name="Jiang W."/>
            <person name="Ma Y."/>
            <person name="Chen M."/>
            <person name="Hao X."/>
            <person name="Li L."/>
            <person name="Tang Y."/>
            <person name="Lv G."/>
            <person name="Zhou Y."/>
            <person name="Sun X."/>
            <person name="Brodelius P.E."/>
            <person name="Rose J.K.C."/>
            <person name="Tang K."/>
        </authorList>
    </citation>
    <scope>NUCLEOTIDE SEQUENCE [LARGE SCALE GENOMIC DNA]</scope>
    <source>
        <strain evidence="3">cv. Huhao1</strain>
        <tissue evidence="2">Leaf</tissue>
    </source>
</reference>
<dbReference type="GO" id="GO:0003964">
    <property type="term" value="F:RNA-directed DNA polymerase activity"/>
    <property type="evidence" value="ECO:0007669"/>
    <property type="project" value="UniProtKB-KW"/>
</dbReference>